<dbReference type="AlphaFoldDB" id="A0AAV1U6H3"/>
<name>A0AAV1U6H3_9STRA</name>
<reference evidence="1" key="1">
    <citation type="submission" date="2024-01" db="EMBL/GenBank/DDBJ databases">
        <authorList>
            <person name="Webb A."/>
        </authorList>
    </citation>
    <scope>NUCLEOTIDE SEQUENCE</scope>
    <source>
        <strain evidence="1">Pm1</strain>
    </source>
</reference>
<sequence length="53" mass="5927">MYPLPSDFMREIQVLLGRCVDVYLELEIVCRSVTSGNEECMGRMQASPGALSM</sequence>
<evidence type="ECO:0000313" key="1">
    <source>
        <dbReference type="EMBL" id="CAK7929408.1"/>
    </source>
</evidence>
<protein>
    <submittedName>
        <fullName evidence="1">Uncharacterized protein</fullName>
    </submittedName>
</protein>
<gene>
    <name evidence="1" type="ORF">PM001_LOCUS14558</name>
</gene>
<comment type="caution">
    <text evidence="1">The sequence shown here is derived from an EMBL/GenBank/DDBJ whole genome shotgun (WGS) entry which is preliminary data.</text>
</comment>
<dbReference type="EMBL" id="CAKLBY020000153">
    <property type="protein sequence ID" value="CAK7929408.1"/>
    <property type="molecule type" value="Genomic_DNA"/>
</dbReference>
<accession>A0AAV1U6H3</accession>
<evidence type="ECO:0000313" key="2">
    <source>
        <dbReference type="Proteomes" id="UP001162060"/>
    </source>
</evidence>
<proteinExistence type="predicted"/>
<dbReference type="Proteomes" id="UP001162060">
    <property type="component" value="Unassembled WGS sequence"/>
</dbReference>
<organism evidence="1 2">
    <name type="scientific">Peronospora matthiolae</name>
    <dbReference type="NCBI Taxonomy" id="2874970"/>
    <lineage>
        <taxon>Eukaryota</taxon>
        <taxon>Sar</taxon>
        <taxon>Stramenopiles</taxon>
        <taxon>Oomycota</taxon>
        <taxon>Peronosporomycetes</taxon>
        <taxon>Peronosporales</taxon>
        <taxon>Peronosporaceae</taxon>
        <taxon>Peronospora</taxon>
    </lineage>
</organism>